<keyword evidence="3" id="KW-0677">Repeat</keyword>
<name>A0A8T0DA69_9TREM</name>
<reference evidence="8 9" key="1">
    <citation type="submission" date="2019-07" db="EMBL/GenBank/DDBJ databases">
        <title>Annotation for the trematode Paragonimus westermani.</title>
        <authorList>
            <person name="Choi Y.-J."/>
        </authorList>
    </citation>
    <scope>NUCLEOTIDE SEQUENCE [LARGE SCALE GENOMIC DNA]</scope>
    <source>
        <strain evidence="8">180907_Pwestermani</strain>
    </source>
</reference>
<dbReference type="InterPro" id="IPR055285">
    <property type="entry name" value="ANKRD13_C"/>
</dbReference>
<evidence type="ECO:0000256" key="3">
    <source>
        <dbReference type="ARBA" id="ARBA00022737"/>
    </source>
</evidence>
<comment type="subcellular location">
    <subcellularLocation>
        <location evidence="2">Endomembrane system</location>
    </subcellularLocation>
    <subcellularLocation>
        <location evidence="1">Endoplasmic reticulum</location>
    </subcellularLocation>
</comment>
<feature type="domain" description="Ankyrin repeat" evidence="7">
    <location>
        <begin position="2"/>
        <end position="118"/>
    </location>
</feature>
<accession>A0A8T0DA69</accession>
<dbReference type="GO" id="GO:0006621">
    <property type="term" value="P:protein retention in ER lumen"/>
    <property type="evidence" value="ECO:0007669"/>
    <property type="project" value="TreeGrafter"/>
</dbReference>
<gene>
    <name evidence="8" type="ORF">P879_05165</name>
</gene>
<dbReference type="InterPro" id="IPR021832">
    <property type="entry name" value="ANKRD13"/>
</dbReference>
<dbReference type="AlphaFoldDB" id="A0A8T0DA69"/>
<dbReference type="GO" id="GO:0005783">
    <property type="term" value="C:endoplasmic reticulum"/>
    <property type="evidence" value="ECO:0007669"/>
    <property type="project" value="UniProtKB-SubCell"/>
</dbReference>
<evidence type="ECO:0000256" key="6">
    <source>
        <dbReference type="ARBA" id="ARBA00023136"/>
    </source>
</evidence>
<proteinExistence type="predicted"/>
<dbReference type="GO" id="GO:0005102">
    <property type="term" value="F:signaling receptor binding"/>
    <property type="evidence" value="ECO:0007669"/>
    <property type="project" value="TreeGrafter"/>
</dbReference>
<evidence type="ECO:0000313" key="8">
    <source>
        <dbReference type="EMBL" id="KAF8564256.1"/>
    </source>
</evidence>
<dbReference type="PANTHER" id="PTHR12447:SF25">
    <property type="entry name" value="ANKYRIN REPEAT DOMAIN-CONTAINING PROTEIN 13C"/>
    <property type="match status" value="1"/>
</dbReference>
<evidence type="ECO:0000256" key="4">
    <source>
        <dbReference type="ARBA" id="ARBA00022824"/>
    </source>
</evidence>
<protein>
    <recommendedName>
        <fullName evidence="7">Ankyrin repeat domain-containing protein</fullName>
    </recommendedName>
</protein>
<sequence>MKRTEKRLKLNITMTEEIPITVPQLLDMLRVLSPMSKFEKLRDLLKTGLPPGFPLRLEMPVFPTTLARVEVKNVQIFSQKMANSDLQSPAPDDIICSSSQTSSSLDRQKWFAIPEGYTFSGEFRLSKVTKSS</sequence>
<evidence type="ECO:0000256" key="2">
    <source>
        <dbReference type="ARBA" id="ARBA00004308"/>
    </source>
</evidence>
<evidence type="ECO:0000256" key="1">
    <source>
        <dbReference type="ARBA" id="ARBA00004240"/>
    </source>
</evidence>
<dbReference type="PANTHER" id="PTHR12447">
    <property type="entry name" value="ANKYRIN REPEAT DOMAIN-CONTAINING PROTEIN 13"/>
    <property type="match status" value="1"/>
</dbReference>
<keyword evidence="9" id="KW-1185">Reference proteome</keyword>
<evidence type="ECO:0000313" key="9">
    <source>
        <dbReference type="Proteomes" id="UP000699462"/>
    </source>
</evidence>
<keyword evidence="6" id="KW-0472">Membrane</keyword>
<dbReference type="Pfam" id="PF11904">
    <property type="entry name" value="ANKRD13_C"/>
    <property type="match status" value="1"/>
</dbReference>
<keyword evidence="5" id="KW-0040">ANK repeat</keyword>
<evidence type="ECO:0000256" key="5">
    <source>
        <dbReference type="ARBA" id="ARBA00023043"/>
    </source>
</evidence>
<keyword evidence="4" id="KW-0256">Endoplasmic reticulum</keyword>
<organism evidence="8 9">
    <name type="scientific">Paragonimus westermani</name>
    <dbReference type="NCBI Taxonomy" id="34504"/>
    <lineage>
        <taxon>Eukaryota</taxon>
        <taxon>Metazoa</taxon>
        <taxon>Spiralia</taxon>
        <taxon>Lophotrochozoa</taxon>
        <taxon>Platyhelminthes</taxon>
        <taxon>Trematoda</taxon>
        <taxon>Digenea</taxon>
        <taxon>Plagiorchiida</taxon>
        <taxon>Troglotremata</taxon>
        <taxon>Troglotrematidae</taxon>
        <taxon>Paragonimus</taxon>
    </lineage>
</organism>
<dbReference type="Proteomes" id="UP000699462">
    <property type="component" value="Unassembled WGS sequence"/>
</dbReference>
<dbReference type="EMBL" id="JTDF01009200">
    <property type="protein sequence ID" value="KAF8564256.1"/>
    <property type="molecule type" value="Genomic_DNA"/>
</dbReference>
<comment type="caution">
    <text evidence="8">The sequence shown here is derived from an EMBL/GenBank/DDBJ whole genome shotgun (WGS) entry which is preliminary data.</text>
</comment>
<evidence type="ECO:0000259" key="7">
    <source>
        <dbReference type="Pfam" id="PF11904"/>
    </source>
</evidence>
<dbReference type="OrthoDB" id="1585644at2759"/>